<name>A0A8S5NTV1_9CAUD</name>
<proteinExistence type="predicted"/>
<evidence type="ECO:0000313" key="1">
    <source>
        <dbReference type="EMBL" id="DAD97796.1"/>
    </source>
</evidence>
<sequence length="65" mass="7302">MGSTIMCCLLLTKTYRIMETVRVTDRHGIERAWDVVTDKCVGCCFLGIHNGTTYCCPSHISCDNK</sequence>
<accession>A0A8S5NTV1</accession>
<protein>
    <submittedName>
        <fullName evidence="1">Uncharacterized protein</fullName>
    </submittedName>
</protein>
<reference evidence="1" key="1">
    <citation type="journal article" date="2021" name="Proc. Natl. Acad. Sci. U.S.A.">
        <title>A Catalog of Tens of Thousands of Viruses from Human Metagenomes Reveals Hidden Associations with Chronic Diseases.</title>
        <authorList>
            <person name="Tisza M.J."/>
            <person name="Buck C.B."/>
        </authorList>
    </citation>
    <scope>NUCLEOTIDE SEQUENCE</scope>
    <source>
        <strain evidence="1">CtkmZ20</strain>
    </source>
</reference>
<dbReference type="EMBL" id="BK015248">
    <property type="protein sequence ID" value="DAD97796.1"/>
    <property type="molecule type" value="Genomic_DNA"/>
</dbReference>
<organism evidence="1">
    <name type="scientific">Myoviridae sp. ctkmZ20</name>
    <dbReference type="NCBI Taxonomy" id="2825166"/>
    <lineage>
        <taxon>Viruses</taxon>
        <taxon>Duplodnaviria</taxon>
        <taxon>Heunggongvirae</taxon>
        <taxon>Uroviricota</taxon>
        <taxon>Caudoviricetes</taxon>
    </lineage>
</organism>